<protein>
    <submittedName>
        <fullName evidence="1">Uncharacterized protein</fullName>
    </submittedName>
</protein>
<dbReference type="InterPro" id="IPR027417">
    <property type="entry name" value="P-loop_NTPase"/>
</dbReference>
<dbReference type="InterPro" id="IPR050052">
    <property type="entry name" value="ATP-dep_Clp_protease_ClpX"/>
</dbReference>
<gene>
    <name evidence="1" type="ORF">CHLRE_16g663280v5</name>
</gene>
<dbReference type="Proteomes" id="UP000006906">
    <property type="component" value="Chromosome 16"/>
</dbReference>
<dbReference type="OrthoDB" id="1733175at2759"/>
<evidence type="ECO:0000313" key="1">
    <source>
        <dbReference type="EMBL" id="PNW71652.1"/>
    </source>
</evidence>
<keyword evidence="2" id="KW-1185">Reference proteome</keyword>
<reference evidence="1 2" key="1">
    <citation type="journal article" date="2007" name="Science">
        <title>The Chlamydomonas genome reveals the evolution of key animal and plant functions.</title>
        <authorList>
            <person name="Merchant S.S."/>
            <person name="Prochnik S.E."/>
            <person name="Vallon O."/>
            <person name="Harris E.H."/>
            <person name="Karpowicz S.J."/>
            <person name="Witman G.B."/>
            <person name="Terry A."/>
            <person name="Salamov A."/>
            <person name="Fritz-Laylin L.K."/>
            <person name="Marechal-Drouard L."/>
            <person name="Marshall W.F."/>
            <person name="Qu L.H."/>
            <person name="Nelson D.R."/>
            <person name="Sanderfoot A.A."/>
            <person name="Spalding M.H."/>
            <person name="Kapitonov V.V."/>
            <person name="Ren Q."/>
            <person name="Ferris P."/>
            <person name="Lindquist E."/>
            <person name="Shapiro H."/>
            <person name="Lucas S.M."/>
            <person name="Grimwood J."/>
            <person name="Schmutz J."/>
            <person name="Cardol P."/>
            <person name="Cerutti H."/>
            <person name="Chanfreau G."/>
            <person name="Chen C.L."/>
            <person name="Cognat V."/>
            <person name="Croft M.T."/>
            <person name="Dent R."/>
            <person name="Dutcher S."/>
            <person name="Fernandez E."/>
            <person name="Fukuzawa H."/>
            <person name="Gonzalez-Ballester D."/>
            <person name="Gonzalez-Halphen D."/>
            <person name="Hallmann A."/>
            <person name="Hanikenne M."/>
            <person name="Hippler M."/>
            <person name="Inwood W."/>
            <person name="Jabbari K."/>
            <person name="Kalanon M."/>
            <person name="Kuras R."/>
            <person name="Lefebvre P.A."/>
            <person name="Lemaire S.D."/>
            <person name="Lobanov A.V."/>
            <person name="Lohr M."/>
            <person name="Manuell A."/>
            <person name="Meier I."/>
            <person name="Mets L."/>
            <person name="Mittag M."/>
            <person name="Mittelmeier T."/>
            <person name="Moroney J.V."/>
            <person name="Moseley J."/>
            <person name="Napoli C."/>
            <person name="Nedelcu A.M."/>
            <person name="Niyogi K."/>
            <person name="Novoselov S.V."/>
            <person name="Paulsen I.T."/>
            <person name="Pazour G."/>
            <person name="Purton S."/>
            <person name="Ral J.P."/>
            <person name="Riano-Pachon D.M."/>
            <person name="Riekhof W."/>
            <person name="Rymarquis L."/>
            <person name="Schroda M."/>
            <person name="Stern D."/>
            <person name="Umen J."/>
            <person name="Willows R."/>
            <person name="Wilson N."/>
            <person name="Zimmer S.L."/>
            <person name="Allmer J."/>
            <person name="Balk J."/>
            <person name="Bisova K."/>
            <person name="Chen C.J."/>
            <person name="Elias M."/>
            <person name="Gendler K."/>
            <person name="Hauser C."/>
            <person name="Lamb M.R."/>
            <person name="Ledford H."/>
            <person name="Long J.C."/>
            <person name="Minagawa J."/>
            <person name="Page M.D."/>
            <person name="Pan J."/>
            <person name="Pootakham W."/>
            <person name="Roje S."/>
            <person name="Rose A."/>
            <person name="Stahlberg E."/>
            <person name="Terauchi A.M."/>
            <person name="Yang P."/>
            <person name="Ball S."/>
            <person name="Bowler C."/>
            <person name="Dieckmann C.L."/>
            <person name="Gladyshev V.N."/>
            <person name="Green P."/>
            <person name="Jorgensen R."/>
            <person name="Mayfield S."/>
            <person name="Mueller-Roeber B."/>
            <person name="Rajamani S."/>
            <person name="Sayre R.T."/>
            <person name="Brokstein P."/>
            <person name="Dubchak I."/>
            <person name="Goodstein D."/>
            <person name="Hornick L."/>
            <person name="Huang Y.W."/>
            <person name="Jhaveri J."/>
            <person name="Luo Y."/>
            <person name="Martinez D."/>
            <person name="Ngau W.C."/>
            <person name="Otillar B."/>
            <person name="Poliakov A."/>
            <person name="Porter A."/>
            <person name="Szajkowski L."/>
            <person name="Werner G."/>
            <person name="Zhou K."/>
            <person name="Grigoriev I.V."/>
            <person name="Rokhsar D.S."/>
            <person name="Grossman A.R."/>
        </authorList>
    </citation>
    <scope>NUCLEOTIDE SEQUENCE [LARGE SCALE GENOMIC DNA]</scope>
    <source>
        <strain evidence="2">CC-503</strain>
    </source>
</reference>
<dbReference type="GeneID" id="66056583"/>
<accession>A0A2K3CTP0</accession>
<organism evidence="1 2">
    <name type="scientific">Chlamydomonas reinhardtii</name>
    <name type="common">Chlamydomonas smithii</name>
    <dbReference type="NCBI Taxonomy" id="3055"/>
    <lineage>
        <taxon>Eukaryota</taxon>
        <taxon>Viridiplantae</taxon>
        <taxon>Chlorophyta</taxon>
        <taxon>core chlorophytes</taxon>
        <taxon>Chlorophyceae</taxon>
        <taxon>CS clade</taxon>
        <taxon>Chlamydomonadales</taxon>
        <taxon>Chlamydomonadaceae</taxon>
        <taxon>Chlamydomonas</taxon>
    </lineage>
</organism>
<dbReference type="PANTHER" id="PTHR48102:SF7">
    <property type="entry name" value="ATP-DEPENDENT CLP PROTEASE ATP-BINDING SUBUNIT CLPX-LIKE, MITOCHONDRIAL"/>
    <property type="match status" value="1"/>
</dbReference>
<dbReference type="Gene3D" id="3.40.50.300">
    <property type="entry name" value="P-loop containing nucleotide triphosphate hydrolases"/>
    <property type="match status" value="1"/>
</dbReference>
<dbReference type="AlphaFoldDB" id="A0A2K3CTP0"/>
<dbReference type="InParanoid" id="A0A2K3CTP0"/>
<sequence length="267" mass="28291">MHTSLLSCSMPVGVVGSVIARQACLGTLHAIHPLLCSWLAFRQAQSQQQPAAAAGTSTSIGATATSSSQRGTAVAQERSWQQLFLYDAPLTELLANAVDLVLDDRHLDRCKRPPEILAALRRLHANISAVFLKLAPLAAVVLPGRACPAGGPGAVAARAVRPGAAAQIDTRDILFIVGGAFVDLDRQMLDTRVQGSMGFGNKVRPAGTGRPGGPRINADILLDVQHTDLIQYGLIPEFVGRLPVLVALQGEAWWRTGEGRVVYSIAQ</sequence>
<dbReference type="KEGG" id="cre:CHLRE_16g663280v5"/>
<name>A0A2K3CTP0_CHLRE</name>
<dbReference type="STRING" id="3055.A0A2K3CTP0"/>
<dbReference type="RefSeq" id="XP_042915668.1">
    <property type="nucleotide sequence ID" value="XM_043071026.1"/>
</dbReference>
<proteinExistence type="predicted"/>
<dbReference type="Gramene" id="PNW71652">
    <property type="protein sequence ID" value="PNW71652"/>
    <property type="gene ID" value="CHLRE_16g663280v5"/>
</dbReference>
<dbReference type="PANTHER" id="PTHR48102">
    <property type="entry name" value="ATP-DEPENDENT CLP PROTEASE ATP-BINDING SUBUNIT CLPX-LIKE, MITOCHONDRIAL-RELATED"/>
    <property type="match status" value="1"/>
</dbReference>
<evidence type="ECO:0000313" key="2">
    <source>
        <dbReference type="Proteomes" id="UP000006906"/>
    </source>
</evidence>
<dbReference type="EMBL" id="CM008977">
    <property type="protein sequence ID" value="PNW71652.1"/>
    <property type="molecule type" value="Genomic_DNA"/>
</dbReference>